<proteinExistence type="predicted"/>
<keyword evidence="3" id="KW-1185">Reference proteome</keyword>
<feature type="region of interest" description="Disordered" evidence="1">
    <location>
        <begin position="1"/>
        <end position="21"/>
    </location>
</feature>
<dbReference type="EMBL" id="JARJCN010000130">
    <property type="protein sequence ID" value="KAJ7070404.1"/>
    <property type="molecule type" value="Genomic_DNA"/>
</dbReference>
<evidence type="ECO:0000256" key="1">
    <source>
        <dbReference type="SAM" id="MobiDB-lite"/>
    </source>
</evidence>
<feature type="non-terminal residue" evidence="2">
    <location>
        <position position="136"/>
    </location>
</feature>
<name>A0AAD6TN47_9AGAR</name>
<sequence length="136" mass="15724">PREQMTQGGDPNAPELRLRANGRFPPEQCDPFSTDISTTYLGRLILADFIEQKYGFEFMKALADDMVGEDPAKRPNIDEVIERVDAIRGGLWSWKLCSRDVRARDFPNPSRPVRHWLRRVLYIICRMPSVPSYKSL</sequence>
<protein>
    <submittedName>
        <fullName evidence="2">Uncharacterized protein</fullName>
    </submittedName>
</protein>
<organism evidence="2 3">
    <name type="scientific">Mycena belliarum</name>
    <dbReference type="NCBI Taxonomy" id="1033014"/>
    <lineage>
        <taxon>Eukaryota</taxon>
        <taxon>Fungi</taxon>
        <taxon>Dikarya</taxon>
        <taxon>Basidiomycota</taxon>
        <taxon>Agaricomycotina</taxon>
        <taxon>Agaricomycetes</taxon>
        <taxon>Agaricomycetidae</taxon>
        <taxon>Agaricales</taxon>
        <taxon>Marasmiineae</taxon>
        <taxon>Mycenaceae</taxon>
        <taxon>Mycena</taxon>
    </lineage>
</organism>
<gene>
    <name evidence="2" type="ORF">B0H15DRAFT_793513</name>
</gene>
<accession>A0AAD6TN47</accession>
<evidence type="ECO:0000313" key="2">
    <source>
        <dbReference type="EMBL" id="KAJ7070404.1"/>
    </source>
</evidence>
<reference evidence="2" key="1">
    <citation type="submission" date="2023-03" db="EMBL/GenBank/DDBJ databases">
        <title>Massive genome expansion in bonnet fungi (Mycena s.s.) driven by repeated elements and novel gene families across ecological guilds.</title>
        <authorList>
            <consortium name="Lawrence Berkeley National Laboratory"/>
            <person name="Harder C.B."/>
            <person name="Miyauchi S."/>
            <person name="Viragh M."/>
            <person name="Kuo A."/>
            <person name="Thoen E."/>
            <person name="Andreopoulos B."/>
            <person name="Lu D."/>
            <person name="Skrede I."/>
            <person name="Drula E."/>
            <person name="Henrissat B."/>
            <person name="Morin E."/>
            <person name="Kohler A."/>
            <person name="Barry K."/>
            <person name="LaButti K."/>
            <person name="Morin E."/>
            <person name="Salamov A."/>
            <person name="Lipzen A."/>
            <person name="Mereny Z."/>
            <person name="Hegedus B."/>
            <person name="Baldrian P."/>
            <person name="Stursova M."/>
            <person name="Weitz H."/>
            <person name="Taylor A."/>
            <person name="Grigoriev I.V."/>
            <person name="Nagy L.G."/>
            <person name="Martin F."/>
            <person name="Kauserud H."/>
        </authorList>
    </citation>
    <scope>NUCLEOTIDE SEQUENCE</scope>
    <source>
        <strain evidence="2">CBHHK173m</strain>
    </source>
</reference>
<dbReference type="Proteomes" id="UP001222325">
    <property type="component" value="Unassembled WGS sequence"/>
</dbReference>
<evidence type="ECO:0000313" key="3">
    <source>
        <dbReference type="Proteomes" id="UP001222325"/>
    </source>
</evidence>
<dbReference type="AlphaFoldDB" id="A0AAD6TN47"/>
<comment type="caution">
    <text evidence="2">The sequence shown here is derived from an EMBL/GenBank/DDBJ whole genome shotgun (WGS) entry which is preliminary data.</text>
</comment>